<dbReference type="CDD" id="cd03311">
    <property type="entry name" value="CIMS_C_terminal_like"/>
    <property type="match status" value="1"/>
</dbReference>
<dbReference type="EMBL" id="JSXC01000004">
    <property type="protein sequence ID" value="KHN55668.1"/>
    <property type="molecule type" value="Genomic_DNA"/>
</dbReference>
<feature type="domain" description="Cobalamin-independent methionine synthase MetE C-terminal/archaeal" evidence="1">
    <location>
        <begin position="10"/>
        <end position="365"/>
    </location>
</feature>
<keyword evidence="2" id="KW-0489">Methyltransferase</keyword>
<dbReference type="GO" id="GO:0003871">
    <property type="term" value="F:5-methyltetrahydropteroyltriglutamate-homocysteine S-methyltransferase activity"/>
    <property type="evidence" value="ECO:0007669"/>
    <property type="project" value="InterPro"/>
</dbReference>
<name>A0A7V8L6C2_9GAMM</name>
<gene>
    <name evidence="2" type="ORF">OI69_02100</name>
</gene>
<keyword evidence="2" id="KW-0808">Transferase</keyword>
<dbReference type="PANTHER" id="PTHR43844:SF1">
    <property type="entry name" value="METHIONINE SYNTHASE"/>
    <property type="match status" value="1"/>
</dbReference>
<dbReference type="RefSeq" id="WP_039345481.1">
    <property type="nucleotide sequence ID" value="NZ_JSXC01000004.1"/>
</dbReference>
<dbReference type="GO" id="GO:0032259">
    <property type="term" value="P:methylation"/>
    <property type="evidence" value="ECO:0007669"/>
    <property type="project" value="UniProtKB-KW"/>
</dbReference>
<dbReference type="SUPFAM" id="SSF51726">
    <property type="entry name" value="UROD/MetE-like"/>
    <property type="match status" value="1"/>
</dbReference>
<organism evidence="2 3">
    <name type="scientific">Pectobacterium fontis</name>
    <dbReference type="NCBI Taxonomy" id="2558042"/>
    <lineage>
        <taxon>Bacteria</taxon>
        <taxon>Pseudomonadati</taxon>
        <taxon>Pseudomonadota</taxon>
        <taxon>Gammaproteobacteria</taxon>
        <taxon>Enterobacterales</taxon>
        <taxon>Pectobacteriaceae</taxon>
        <taxon>Pectobacterium</taxon>
    </lineage>
</organism>
<evidence type="ECO:0000313" key="3">
    <source>
        <dbReference type="Proteomes" id="UP000053038"/>
    </source>
</evidence>
<dbReference type="Proteomes" id="UP000053038">
    <property type="component" value="Unassembled WGS sequence"/>
</dbReference>
<evidence type="ECO:0000313" key="2">
    <source>
        <dbReference type="EMBL" id="KHN55668.1"/>
    </source>
</evidence>
<dbReference type="GO" id="GO:0009086">
    <property type="term" value="P:methionine biosynthetic process"/>
    <property type="evidence" value="ECO:0007669"/>
    <property type="project" value="InterPro"/>
</dbReference>
<sequence length="371" mass="42372">MQNIAFRADVVGSFLRPAALKQARADFHAGKISEDELRSVEDEAIIDLVAKQKAVGLKAVTDGEFRRSMWHSDFFWGFDGIERKSSDYRVQFNEVSTKFDTSRIVGKIRFSHHPFIEHFKFLKSVAGDDVIARQTIPSPSQCYWEFFRPDNLQETLQQYPDLAELQRDIIQAYRDVVRAFYAAGCRHLQFDDCTWGFLVDQKKFNEMKGLNITFEEVASLYLDINNQVLDDKPADMVITTHICRGNYSSDWWTSGGYEPVAPYVLNKERVNAFYLEYDTERAGGFQPLDKVTDGKMVVLGLVTSKSPKLEDKSQLKARILEASKHVPLEHLCLSPQCGFASNEEGNVLTEEEQWAKIKLIVDVAQDVWGDA</sequence>
<reference evidence="2 3" key="1">
    <citation type="submission" date="2014-10" db="EMBL/GenBank/DDBJ databases">
        <title>Genome sequence of Pectobacterium carotovorum M022.</title>
        <authorList>
            <person name="Chan K.-G."/>
            <person name="Tan W.-S."/>
        </authorList>
    </citation>
    <scope>NUCLEOTIDE SEQUENCE [LARGE SCALE GENOMIC DNA]</scope>
    <source>
        <strain evidence="2 3">M022</strain>
    </source>
</reference>
<dbReference type="InterPro" id="IPR038071">
    <property type="entry name" value="UROD/MetE-like_sf"/>
</dbReference>
<proteinExistence type="predicted"/>
<dbReference type="NCBIfam" id="NF005085">
    <property type="entry name" value="PRK06520.1"/>
    <property type="match status" value="1"/>
</dbReference>
<keyword evidence="3" id="KW-1185">Reference proteome</keyword>
<comment type="caution">
    <text evidence="2">The sequence shown here is derived from an EMBL/GenBank/DDBJ whole genome shotgun (WGS) entry which is preliminary data.</text>
</comment>
<dbReference type="Gene3D" id="3.20.20.210">
    <property type="match status" value="1"/>
</dbReference>
<dbReference type="AlphaFoldDB" id="A0A7V8L6C2"/>
<evidence type="ECO:0000259" key="1">
    <source>
        <dbReference type="Pfam" id="PF01717"/>
    </source>
</evidence>
<dbReference type="OrthoDB" id="6430685at2"/>
<dbReference type="PANTHER" id="PTHR43844">
    <property type="entry name" value="METHIONINE SYNTHASE"/>
    <property type="match status" value="1"/>
</dbReference>
<protein>
    <submittedName>
        <fullName evidence="2">5-methyltetrahydropteroyltriglutamate--homocysteine methyltransferase</fullName>
    </submittedName>
</protein>
<dbReference type="Pfam" id="PF01717">
    <property type="entry name" value="Meth_synt_2"/>
    <property type="match status" value="1"/>
</dbReference>
<dbReference type="InterPro" id="IPR002629">
    <property type="entry name" value="Met_Synth_C/arc"/>
</dbReference>
<accession>A0A7V8L6C2</accession>
<dbReference type="GO" id="GO:0008270">
    <property type="term" value="F:zinc ion binding"/>
    <property type="evidence" value="ECO:0007669"/>
    <property type="project" value="InterPro"/>
</dbReference>